<evidence type="ECO:0000256" key="1">
    <source>
        <dbReference type="SAM" id="Phobius"/>
    </source>
</evidence>
<feature type="transmembrane region" description="Helical" evidence="1">
    <location>
        <begin position="121"/>
        <end position="142"/>
    </location>
</feature>
<feature type="transmembrane region" description="Helical" evidence="1">
    <location>
        <begin position="94"/>
        <end position="114"/>
    </location>
</feature>
<feature type="transmembrane region" description="Helical" evidence="1">
    <location>
        <begin position="20"/>
        <end position="40"/>
    </location>
</feature>
<organism evidence="3 4">
    <name type="scientific">Thelephora terrestris</name>
    <dbReference type="NCBI Taxonomy" id="56493"/>
    <lineage>
        <taxon>Eukaryota</taxon>
        <taxon>Fungi</taxon>
        <taxon>Dikarya</taxon>
        <taxon>Basidiomycota</taxon>
        <taxon>Agaricomycotina</taxon>
        <taxon>Agaricomycetes</taxon>
        <taxon>Thelephorales</taxon>
        <taxon>Thelephoraceae</taxon>
        <taxon>Thelephora</taxon>
    </lineage>
</organism>
<reference evidence="3" key="2">
    <citation type="submission" date="2020-11" db="EMBL/GenBank/DDBJ databases">
        <authorList>
            <consortium name="DOE Joint Genome Institute"/>
            <person name="Kuo A."/>
            <person name="Miyauchi S."/>
            <person name="Kiss E."/>
            <person name="Drula E."/>
            <person name="Kohler A."/>
            <person name="Sanchez-Garcia M."/>
            <person name="Andreopoulos B."/>
            <person name="Barry K.W."/>
            <person name="Bonito G."/>
            <person name="Buee M."/>
            <person name="Carver A."/>
            <person name="Chen C."/>
            <person name="Cichocki N."/>
            <person name="Clum A."/>
            <person name="Culley D."/>
            <person name="Crous P.W."/>
            <person name="Fauchery L."/>
            <person name="Girlanda M."/>
            <person name="Hayes R."/>
            <person name="Keri Z."/>
            <person name="Labutti K."/>
            <person name="Lipzen A."/>
            <person name="Lombard V."/>
            <person name="Magnuson J."/>
            <person name="Maillard F."/>
            <person name="Morin E."/>
            <person name="Murat C."/>
            <person name="Nolan M."/>
            <person name="Ohm R."/>
            <person name="Pangilinan J."/>
            <person name="Pereira M."/>
            <person name="Perotto S."/>
            <person name="Peter M."/>
            <person name="Riley R."/>
            <person name="Sitrit Y."/>
            <person name="Stielow B."/>
            <person name="Szollosi G."/>
            <person name="Zifcakova L."/>
            <person name="Stursova M."/>
            <person name="Spatafora J.W."/>
            <person name="Tedersoo L."/>
            <person name="Vaario L.-M."/>
            <person name="Yamada A."/>
            <person name="Yan M."/>
            <person name="Wang P."/>
            <person name="Xu J."/>
            <person name="Bruns T."/>
            <person name="Baldrian P."/>
            <person name="Vilgalys R."/>
            <person name="Henrissat B."/>
            <person name="Grigoriev I.V."/>
            <person name="Hibbett D."/>
            <person name="Nagy L.G."/>
            <person name="Martin F.M."/>
        </authorList>
    </citation>
    <scope>NUCLEOTIDE SEQUENCE</scope>
    <source>
        <strain evidence="3">UH-Tt-Lm1</strain>
    </source>
</reference>
<comment type="caution">
    <text evidence="3">The sequence shown here is derived from an EMBL/GenBank/DDBJ whole genome shotgun (WGS) entry which is preliminary data.</text>
</comment>
<keyword evidence="4" id="KW-1185">Reference proteome</keyword>
<proteinExistence type="predicted"/>
<feature type="transmembrane region" description="Helical" evidence="1">
    <location>
        <begin position="218"/>
        <end position="238"/>
    </location>
</feature>
<accession>A0A9P6LCM9</accession>
<protein>
    <recommendedName>
        <fullName evidence="2">DUF6533 domain-containing protein</fullName>
    </recommendedName>
</protein>
<dbReference type="OrthoDB" id="3242376at2759"/>
<dbReference type="Proteomes" id="UP000736335">
    <property type="component" value="Unassembled WGS sequence"/>
</dbReference>
<dbReference type="AlphaFoldDB" id="A0A9P6LCM9"/>
<reference evidence="3" key="1">
    <citation type="journal article" date="2020" name="Nat. Commun.">
        <title>Large-scale genome sequencing of mycorrhizal fungi provides insights into the early evolution of symbiotic traits.</title>
        <authorList>
            <person name="Miyauchi S."/>
            <person name="Kiss E."/>
            <person name="Kuo A."/>
            <person name="Drula E."/>
            <person name="Kohler A."/>
            <person name="Sanchez-Garcia M."/>
            <person name="Morin E."/>
            <person name="Andreopoulos B."/>
            <person name="Barry K.W."/>
            <person name="Bonito G."/>
            <person name="Buee M."/>
            <person name="Carver A."/>
            <person name="Chen C."/>
            <person name="Cichocki N."/>
            <person name="Clum A."/>
            <person name="Culley D."/>
            <person name="Crous P.W."/>
            <person name="Fauchery L."/>
            <person name="Girlanda M."/>
            <person name="Hayes R.D."/>
            <person name="Keri Z."/>
            <person name="LaButti K."/>
            <person name="Lipzen A."/>
            <person name="Lombard V."/>
            <person name="Magnuson J."/>
            <person name="Maillard F."/>
            <person name="Murat C."/>
            <person name="Nolan M."/>
            <person name="Ohm R.A."/>
            <person name="Pangilinan J."/>
            <person name="Pereira M.F."/>
            <person name="Perotto S."/>
            <person name="Peter M."/>
            <person name="Pfister S."/>
            <person name="Riley R."/>
            <person name="Sitrit Y."/>
            <person name="Stielow J.B."/>
            <person name="Szollosi G."/>
            <person name="Zifcakova L."/>
            <person name="Stursova M."/>
            <person name="Spatafora J.W."/>
            <person name="Tedersoo L."/>
            <person name="Vaario L.M."/>
            <person name="Yamada A."/>
            <person name="Yan M."/>
            <person name="Wang P."/>
            <person name="Xu J."/>
            <person name="Bruns T."/>
            <person name="Baldrian P."/>
            <person name="Vilgalys R."/>
            <person name="Dunand C."/>
            <person name="Henrissat B."/>
            <person name="Grigoriev I.V."/>
            <person name="Hibbett D."/>
            <person name="Nagy L.G."/>
            <person name="Martin F.M."/>
        </authorList>
    </citation>
    <scope>NUCLEOTIDE SEQUENCE</scope>
    <source>
        <strain evidence="3">UH-Tt-Lm1</strain>
    </source>
</reference>
<feature type="transmembrane region" description="Helical" evidence="1">
    <location>
        <begin position="244"/>
        <end position="263"/>
    </location>
</feature>
<keyword evidence="1" id="KW-1133">Transmembrane helix</keyword>
<name>A0A9P6LCM9_9AGAM</name>
<dbReference type="EMBL" id="WIUZ02000001">
    <property type="protein sequence ID" value="KAF9792646.1"/>
    <property type="molecule type" value="Genomic_DNA"/>
</dbReference>
<keyword evidence="1" id="KW-0472">Membrane</keyword>
<evidence type="ECO:0000313" key="3">
    <source>
        <dbReference type="EMBL" id="KAF9792646.1"/>
    </source>
</evidence>
<keyword evidence="1" id="KW-0812">Transmembrane</keyword>
<evidence type="ECO:0000259" key="2">
    <source>
        <dbReference type="Pfam" id="PF20151"/>
    </source>
</evidence>
<evidence type="ECO:0000313" key="4">
    <source>
        <dbReference type="Proteomes" id="UP000736335"/>
    </source>
</evidence>
<feature type="transmembrane region" description="Helical" evidence="1">
    <location>
        <begin position="52"/>
        <end position="74"/>
    </location>
</feature>
<sequence>MASNPDVAALAQLGHDITSLKLYVVSVTALWVYDYFLTLADEVHYAWKTERTLIFVLFLVTRYLPPVFHTWVIITQHYPGYSTEVCQKSAFLQVVYYSCIAAAAQIVLTQRAYAITAKNKWVAAILYAIFTLQIGVGIYMTIWSATGPITQFPPIPLDAYRSCLTRTSRALTVLQMSVSLSFDIVVFVLVVVQTRLIKSRYRGMGRPNLLNTFSRDAEIYFGVITTSHFLIVVVFAAARPGIGPIPIVGNAMYIPMMISRMIISLKKAASRGEIRADLDAQNPLSMGLQDIHSAHRVENVRLSTLRG</sequence>
<feature type="domain" description="DUF6533" evidence="2">
    <location>
        <begin position="25"/>
        <end position="66"/>
    </location>
</feature>
<dbReference type="Pfam" id="PF20151">
    <property type="entry name" value="DUF6533"/>
    <property type="match status" value="1"/>
</dbReference>
<gene>
    <name evidence="3" type="ORF">BJ322DRAFT_63556</name>
</gene>
<dbReference type="InterPro" id="IPR045340">
    <property type="entry name" value="DUF6533"/>
</dbReference>
<feature type="transmembrane region" description="Helical" evidence="1">
    <location>
        <begin position="178"/>
        <end position="197"/>
    </location>
</feature>